<dbReference type="AlphaFoldDB" id="A0A4Y2B2G9"/>
<protein>
    <submittedName>
        <fullName evidence="1">Uncharacterized protein</fullName>
    </submittedName>
</protein>
<feature type="non-terminal residue" evidence="1">
    <location>
        <position position="1"/>
    </location>
</feature>
<evidence type="ECO:0000313" key="1">
    <source>
        <dbReference type="EMBL" id="GBL85476.1"/>
    </source>
</evidence>
<organism evidence="1 2">
    <name type="scientific">Araneus ventricosus</name>
    <name type="common">Orbweaver spider</name>
    <name type="synonym">Epeira ventricosa</name>
    <dbReference type="NCBI Taxonomy" id="182803"/>
    <lineage>
        <taxon>Eukaryota</taxon>
        <taxon>Metazoa</taxon>
        <taxon>Ecdysozoa</taxon>
        <taxon>Arthropoda</taxon>
        <taxon>Chelicerata</taxon>
        <taxon>Arachnida</taxon>
        <taxon>Araneae</taxon>
        <taxon>Araneomorphae</taxon>
        <taxon>Entelegynae</taxon>
        <taxon>Araneoidea</taxon>
        <taxon>Araneidae</taxon>
        <taxon>Araneus</taxon>
    </lineage>
</organism>
<gene>
    <name evidence="1" type="ORF">AVEN_240252_1</name>
</gene>
<keyword evidence="2" id="KW-1185">Reference proteome</keyword>
<proteinExistence type="predicted"/>
<dbReference type="Proteomes" id="UP000499080">
    <property type="component" value="Unassembled WGS sequence"/>
</dbReference>
<comment type="caution">
    <text evidence="1">The sequence shown here is derived from an EMBL/GenBank/DDBJ whole genome shotgun (WGS) entry which is preliminary data.</text>
</comment>
<evidence type="ECO:0000313" key="2">
    <source>
        <dbReference type="Proteomes" id="UP000499080"/>
    </source>
</evidence>
<name>A0A4Y2B2G9_ARAVE</name>
<sequence>RSGKFVEIGTSLGHEFEVLGWLEEDSAWSSAEK</sequence>
<reference evidence="1 2" key="1">
    <citation type="journal article" date="2019" name="Sci. Rep.">
        <title>Orb-weaving spider Araneus ventricosus genome elucidates the spidroin gene catalogue.</title>
        <authorList>
            <person name="Kono N."/>
            <person name="Nakamura H."/>
            <person name="Ohtoshi R."/>
            <person name="Moran D.A.P."/>
            <person name="Shinohara A."/>
            <person name="Yoshida Y."/>
            <person name="Fujiwara M."/>
            <person name="Mori M."/>
            <person name="Tomita M."/>
            <person name="Arakawa K."/>
        </authorList>
    </citation>
    <scope>NUCLEOTIDE SEQUENCE [LARGE SCALE GENOMIC DNA]</scope>
</reference>
<accession>A0A4Y2B2G9</accession>
<dbReference type="EMBL" id="BGPR01158161">
    <property type="protein sequence ID" value="GBL85476.1"/>
    <property type="molecule type" value="Genomic_DNA"/>
</dbReference>